<dbReference type="Proteomes" id="UP000177876">
    <property type="component" value="Unassembled WGS sequence"/>
</dbReference>
<dbReference type="PANTHER" id="PTHR43854:SF1">
    <property type="entry name" value="INDOLEPYRUVATE OXIDOREDUCTASE SUBUNIT IORB"/>
    <property type="match status" value="1"/>
</dbReference>
<dbReference type="AlphaFoldDB" id="A0A1F2WIW2"/>
<accession>A0A1F2WIW2</accession>
<protein>
    <recommendedName>
        <fullName evidence="2">Pyruvate/ketoisovalerate oxidoreductase catalytic domain-containing protein</fullName>
    </recommendedName>
</protein>
<keyword evidence="1" id="KW-0560">Oxidoreductase</keyword>
<dbReference type="STRING" id="1797197.A2Y75_06525"/>
<dbReference type="InterPro" id="IPR019752">
    <property type="entry name" value="Pyrv/ketoisovalerate_OxRed_cat"/>
</dbReference>
<name>A0A1F2WIW2_9ACTN</name>
<evidence type="ECO:0000256" key="1">
    <source>
        <dbReference type="ARBA" id="ARBA00023002"/>
    </source>
</evidence>
<dbReference type="GO" id="GO:0016903">
    <property type="term" value="F:oxidoreductase activity, acting on the aldehyde or oxo group of donors"/>
    <property type="evidence" value="ECO:0007669"/>
    <property type="project" value="InterPro"/>
</dbReference>
<dbReference type="EMBL" id="MELK01000040">
    <property type="protein sequence ID" value="OFW56815.1"/>
    <property type="molecule type" value="Genomic_DNA"/>
</dbReference>
<evidence type="ECO:0000313" key="3">
    <source>
        <dbReference type="EMBL" id="OFW56815.1"/>
    </source>
</evidence>
<organism evidence="3 4">
    <name type="scientific">Candidatus Solincola sediminis</name>
    <dbReference type="NCBI Taxonomy" id="1797199"/>
    <lineage>
        <taxon>Bacteria</taxon>
        <taxon>Bacillati</taxon>
        <taxon>Actinomycetota</taxon>
        <taxon>Candidatus Geothermincolia</taxon>
        <taxon>Candidatus Geothermincolales</taxon>
        <taxon>Candidatus Geothermincolaceae</taxon>
        <taxon>Candidatus Solincola</taxon>
    </lineage>
</organism>
<sequence>MADVILAGVGGQGCVLSARIAAETALSMGYDVKTSEVHGMAQRGGSVVCMVRWSEEVHSPLISSGSADFILAFELLEGLRYVEYVSREGTAIVNNYRLDPLPVLSGDEAYPEDTLENIHSVIPRMLVVEARELAVEAGNARAAGSVLLGALSSFLDFPADVWEESILCLVPGKAREVNRAAFMLGRKTSARM</sequence>
<dbReference type="InterPro" id="IPR052198">
    <property type="entry name" value="IorB_Oxidoreductase"/>
</dbReference>
<dbReference type="InterPro" id="IPR002869">
    <property type="entry name" value="Pyrv_flavodox_OxRed_cen"/>
</dbReference>
<evidence type="ECO:0000313" key="4">
    <source>
        <dbReference type="Proteomes" id="UP000177876"/>
    </source>
</evidence>
<reference evidence="3 4" key="1">
    <citation type="journal article" date="2016" name="Nat. Commun.">
        <title>Thousands of microbial genomes shed light on interconnected biogeochemical processes in an aquifer system.</title>
        <authorList>
            <person name="Anantharaman K."/>
            <person name="Brown C.T."/>
            <person name="Hug L.A."/>
            <person name="Sharon I."/>
            <person name="Castelle C.J."/>
            <person name="Probst A.J."/>
            <person name="Thomas B.C."/>
            <person name="Singh A."/>
            <person name="Wilkins M.J."/>
            <person name="Karaoz U."/>
            <person name="Brodie E.L."/>
            <person name="Williams K.H."/>
            <person name="Hubbard S.S."/>
            <person name="Banfield J.F."/>
        </authorList>
    </citation>
    <scope>NUCLEOTIDE SEQUENCE [LARGE SCALE GENOMIC DNA]</scope>
</reference>
<dbReference type="SUPFAM" id="SSF53323">
    <property type="entry name" value="Pyruvate-ferredoxin oxidoreductase, PFOR, domain III"/>
    <property type="match status" value="1"/>
</dbReference>
<dbReference type="Pfam" id="PF01558">
    <property type="entry name" value="POR"/>
    <property type="match status" value="1"/>
</dbReference>
<comment type="caution">
    <text evidence="3">The sequence shown here is derived from an EMBL/GenBank/DDBJ whole genome shotgun (WGS) entry which is preliminary data.</text>
</comment>
<dbReference type="Gene3D" id="3.40.920.10">
    <property type="entry name" value="Pyruvate-ferredoxin oxidoreductase, PFOR, domain III"/>
    <property type="match status" value="1"/>
</dbReference>
<feature type="domain" description="Pyruvate/ketoisovalerate oxidoreductase catalytic" evidence="2">
    <location>
        <begin position="10"/>
        <end position="186"/>
    </location>
</feature>
<evidence type="ECO:0000259" key="2">
    <source>
        <dbReference type="Pfam" id="PF01558"/>
    </source>
</evidence>
<dbReference type="PANTHER" id="PTHR43854">
    <property type="entry name" value="INDOLEPYRUVATE OXIDOREDUCTASE SUBUNIT IORB"/>
    <property type="match status" value="1"/>
</dbReference>
<proteinExistence type="predicted"/>
<gene>
    <name evidence="3" type="ORF">A2Y75_06525</name>
</gene>